<feature type="region of interest" description="Disordered" evidence="4">
    <location>
        <begin position="118"/>
        <end position="184"/>
    </location>
</feature>
<gene>
    <name evidence="6" type="ORF">F503_02576</name>
</gene>
<dbReference type="SMART" id="SM00066">
    <property type="entry name" value="GAL4"/>
    <property type="match status" value="1"/>
</dbReference>
<feature type="domain" description="Zn(2)-C6 fungal-type" evidence="5">
    <location>
        <begin position="44"/>
        <end position="72"/>
    </location>
</feature>
<dbReference type="VEuPathDB" id="FungiDB:F503_02576"/>
<feature type="region of interest" description="Disordered" evidence="4">
    <location>
        <begin position="584"/>
        <end position="607"/>
    </location>
</feature>
<dbReference type="GO" id="GO:0005634">
    <property type="term" value="C:nucleus"/>
    <property type="evidence" value="ECO:0007669"/>
    <property type="project" value="UniProtKB-SubCell"/>
</dbReference>
<feature type="compositionally biased region" description="Low complexity" evidence="4">
    <location>
        <begin position="24"/>
        <end position="35"/>
    </location>
</feature>
<evidence type="ECO:0000256" key="3">
    <source>
        <dbReference type="ARBA" id="ARBA00023242"/>
    </source>
</evidence>
<sequence length="908" mass="99469">MSSVQDMLDQGGSRGPLPSPASLPRPSFLQQQQQQQQQQNRVLACVMCQQRKVKCNRKFPCNNCIRVGASCVPATQNPRRRRRRFPERELLDRVRSYESLLRQHNVRFESLFQKETADGVPVADDAPSPTETRPRTRTQKPRRHDDDDDTDMNSDGEGARDARAASVYEATPSPAPGTFEKGNEAVQFRDRERHDDNDDDDDDASASSDDAEIRNHILRGLWQRQLGSTGSLFLRRNFNFSLCFSPHQTLAPRANLQSLHPGAAQIFLLWQTYLTNVDPLLKITHTPTLQRRIAEAANNLAAIDTSLEALLFSIYCAAVHSMAPSDCKAAFGSSKQDLLAAYHPACEQALLNAGFLRTSERECLSAFFLYMLSLGHHLDPRSTYAMLGVCTRLAKSMRLEQETANARLPPLEGELRRRLWWALVLFDARISELAQSPPVLDPTWDCRVPTNANDSDFRAEIKECPSDSAVQGKSYASEAVFAVVRGELGNAMRYMEYYIALSNPALRHMARRMPSSSSAAASPAAGLSPEFAEIEALETLVNDKYLQYCDPDNGLHFMTIWFARGVIAKGRLIKYFAKFSAHDRNDKSGAASNSASTPSSTAQPEAESLKDRAFDDALMVIKSDTMIMTSPLSRSYRWLLHLYFPMPAYIFVTQDLARRISGERAVAAWAAMHAHYEARFTMDDSDVRYMFKMFASTILQAWDHCEERCRAAGEPQPVPEMVLKIKAELAAEIEANKAAAASSSENNTENNTENNNANNNPNFDNIGLSTGPFSFGPVSTPSIFDVMGGGPGSAFASDASHPAVAGVSGASTGAGTGAGTGTGTGTGTVAGIYPGVPGPSTGMGALSSFGMPGVGDGAPWPPPAWPWAPRPQWGCKKAGQAKHPDALYESAKQSALPVSPSYVKMEML</sequence>
<dbReference type="Pfam" id="PF00172">
    <property type="entry name" value="Zn_clus"/>
    <property type="match status" value="1"/>
</dbReference>
<dbReference type="Pfam" id="PF04082">
    <property type="entry name" value="Fungal_trans"/>
    <property type="match status" value="1"/>
</dbReference>
<accession>S3CJ47</accession>
<evidence type="ECO:0000259" key="5">
    <source>
        <dbReference type="PROSITE" id="PS50048"/>
    </source>
</evidence>
<dbReference type="HOGENOM" id="CLU_004083_5_0_1"/>
<dbReference type="InterPro" id="IPR036864">
    <property type="entry name" value="Zn2-C6_fun-type_DNA-bd_sf"/>
</dbReference>
<evidence type="ECO:0000256" key="2">
    <source>
        <dbReference type="ARBA" id="ARBA00022723"/>
    </source>
</evidence>
<dbReference type="PANTHER" id="PTHR31001">
    <property type="entry name" value="UNCHARACTERIZED TRANSCRIPTIONAL REGULATORY PROTEIN"/>
    <property type="match status" value="1"/>
</dbReference>
<keyword evidence="3" id="KW-0539">Nucleus</keyword>
<dbReference type="GO" id="GO:0006351">
    <property type="term" value="P:DNA-templated transcription"/>
    <property type="evidence" value="ECO:0007669"/>
    <property type="project" value="InterPro"/>
</dbReference>
<dbReference type="OrthoDB" id="2269373at2759"/>
<feature type="region of interest" description="Disordered" evidence="4">
    <location>
        <begin position="737"/>
        <end position="765"/>
    </location>
</feature>
<dbReference type="PROSITE" id="PS50048">
    <property type="entry name" value="ZN2_CY6_FUNGAL_2"/>
    <property type="match status" value="1"/>
</dbReference>
<dbReference type="GO" id="GO:0000981">
    <property type="term" value="F:DNA-binding transcription factor activity, RNA polymerase II-specific"/>
    <property type="evidence" value="ECO:0007669"/>
    <property type="project" value="InterPro"/>
</dbReference>
<evidence type="ECO:0000256" key="4">
    <source>
        <dbReference type="SAM" id="MobiDB-lite"/>
    </source>
</evidence>
<reference evidence="6 7" key="1">
    <citation type="journal article" date="2013" name="BMC Genomics">
        <title>The genome and transcriptome of the pine saprophyte Ophiostoma piceae, and a comparison with the bark beetle-associated pine pathogen Grosmannia clavigera.</title>
        <authorList>
            <person name="Haridas S."/>
            <person name="Wang Y."/>
            <person name="Lim L."/>
            <person name="Massoumi Alamouti S."/>
            <person name="Jackman S."/>
            <person name="Docking R."/>
            <person name="Robertson G."/>
            <person name="Birol I."/>
            <person name="Bohlmann J."/>
            <person name="Breuil C."/>
        </authorList>
    </citation>
    <scope>NUCLEOTIDE SEQUENCE [LARGE SCALE GENOMIC DNA]</scope>
    <source>
        <strain evidence="6 7">UAMH 11346</strain>
    </source>
</reference>
<comment type="subcellular location">
    <subcellularLocation>
        <location evidence="1">Nucleus</location>
    </subcellularLocation>
</comment>
<dbReference type="eggNOG" id="ENOG502QYWX">
    <property type="taxonomic scope" value="Eukaryota"/>
</dbReference>
<evidence type="ECO:0000256" key="1">
    <source>
        <dbReference type="ARBA" id="ARBA00004123"/>
    </source>
</evidence>
<dbReference type="InterPro" id="IPR050613">
    <property type="entry name" value="Sec_Metabolite_Reg"/>
</dbReference>
<dbReference type="OMA" id="WDCKLPL"/>
<evidence type="ECO:0000313" key="7">
    <source>
        <dbReference type="Proteomes" id="UP000016923"/>
    </source>
</evidence>
<dbReference type="InterPro" id="IPR001138">
    <property type="entry name" value="Zn2Cys6_DnaBD"/>
</dbReference>
<dbReference type="InterPro" id="IPR007219">
    <property type="entry name" value="XnlR_reg_dom"/>
</dbReference>
<dbReference type="EMBL" id="KE148153">
    <property type="protein sequence ID" value="EPE06448.1"/>
    <property type="molecule type" value="Genomic_DNA"/>
</dbReference>
<dbReference type="Proteomes" id="UP000016923">
    <property type="component" value="Unassembled WGS sequence"/>
</dbReference>
<feature type="compositionally biased region" description="Low complexity" evidence="4">
    <location>
        <begin position="737"/>
        <end position="760"/>
    </location>
</feature>
<dbReference type="AlphaFoldDB" id="S3CJ47"/>
<dbReference type="SUPFAM" id="SSF57701">
    <property type="entry name" value="Zn2/Cys6 DNA-binding domain"/>
    <property type="match status" value="1"/>
</dbReference>
<dbReference type="GO" id="GO:0003677">
    <property type="term" value="F:DNA binding"/>
    <property type="evidence" value="ECO:0007669"/>
    <property type="project" value="InterPro"/>
</dbReference>
<dbReference type="SMART" id="SM00906">
    <property type="entry name" value="Fungal_trans"/>
    <property type="match status" value="1"/>
</dbReference>
<dbReference type="CDD" id="cd12148">
    <property type="entry name" value="fungal_TF_MHR"/>
    <property type="match status" value="1"/>
</dbReference>
<evidence type="ECO:0000313" key="6">
    <source>
        <dbReference type="EMBL" id="EPE06448.1"/>
    </source>
</evidence>
<proteinExistence type="predicted"/>
<keyword evidence="2" id="KW-0479">Metal-binding</keyword>
<feature type="region of interest" description="Disordered" evidence="4">
    <location>
        <begin position="1"/>
        <end position="35"/>
    </location>
</feature>
<dbReference type="STRING" id="1262450.S3CJ47"/>
<dbReference type="PANTHER" id="PTHR31001:SF45">
    <property type="entry name" value="ZN(II)2CYS6 TRANSCRIPTION FACTOR (EUROFUNG)"/>
    <property type="match status" value="1"/>
</dbReference>
<feature type="compositionally biased region" description="Low complexity" evidence="4">
    <location>
        <begin position="588"/>
        <end position="602"/>
    </location>
</feature>
<dbReference type="GO" id="GO:0008270">
    <property type="term" value="F:zinc ion binding"/>
    <property type="evidence" value="ECO:0007669"/>
    <property type="project" value="InterPro"/>
</dbReference>
<dbReference type="Gene3D" id="4.10.240.10">
    <property type="entry name" value="Zn(2)-C6 fungal-type DNA-binding domain"/>
    <property type="match status" value="1"/>
</dbReference>
<organism evidence="6 7">
    <name type="scientific">Ophiostoma piceae (strain UAMH 11346)</name>
    <name type="common">Sap stain fungus</name>
    <dbReference type="NCBI Taxonomy" id="1262450"/>
    <lineage>
        <taxon>Eukaryota</taxon>
        <taxon>Fungi</taxon>
        <taxon>Dikarya</taxon>
        <taxon>Ascomycota</taxon>
        <taxon>Pezizomycotina</taxon>
        <taxon>Sordariomycetes</taxon>
        <taxon>Sordariomycetidae</taxon>
        <taxon>Ophiostomatales</taxon>
        <taxon>Ophiostomataceae</taxon>
        <taxon>Ophiostoma</taxon>
    </lineage>
</organism>
<protein>
    <submittedName>
        <fullName evidence="6">Zinc c6 transcription factor</fullName>
    </submittedName>
</protein>
<name>S3CJ47_OPHP1</name>
<dbReference type="CDD" id="cd00067">
    <property type="entry name" value="GAL4"/>
    <property type="match status" value="1"/>
</dbReference>
<keyword evidence="7" id="KW-1185">Reference proteome</keyword>